<proteinExistence type="predicted"/>
<comment type="caution">
    <text evidence="2">The sequence shown here is derived from an EMBL/GenBank/DDBJ whole genome shotgun (WGS) entry which is preliminary data.</text>
</comment>
<keyword evidence="3" id="KW-1185">Reference proteome</keyword>
<gene>
    <name evidence="2" type="ORF">Syun_006340</name>
</gene>
<organism evidence="2 3">
    <name type="scientific">Stephania yunnanensis</name>
    <dbReference type="NCBI Taxonomy" id="152371"/>
    <lineage>
        <taxon>Eukaryota</taxon>
        <taxon>Viridiplantae</taxon>
        <taxon>Streptophyta</taxon>
        <taxon>Embryophyta</taxon>
        <taxon>Tracheophyta</taxon>
        <taxon>Spermatophyta</taxon>
        <taxon>Magnoliopsida</taxon>
        <taxon>Ranunculales</taxon>
        <taxon>Menispermaceae</taxon>
        <taxon>Menispermoideae</taxon>
        <taxon>Cissampelideae</taxon>
        <taxon>Stephania</taxon>
    </lineage>
</organism>
<evidence type="ECO:0000256" key="1">
    <source>
        <dbReference type="SAM" id="MobiDB-lite"/>
    </source>
</evidence>
<dbReference type="AlphaFoldDB" id="A0AAP0PZ78"/>
<sequence length="177" mass="18566">MDVHNMEEAYDREMRYADKGGMGTDEMESAEKVGINGGEEQRLRGRCDVGGGTARRSCGSGCQLSSEDEWAQRISCSRAAARSDGGANEGSRCNGEPARRSAAEARGQQLQRDWSPARRAVAAADDAKARMANSSSGPGGGAAVGKDDEQRHGPPGCRRGAVTLAMRSCESAAAATR</sequence>
<feature type="region of interest" description="Disordered" evidence="1">
    <location>
        <begin position="76"/>
        <end position="161"/>
    </location>
</feature>
<name>A0AAP0PZ78_9MAGN</name>
<feature type="compositionally biased region" description="Low complexity" evidence="1">
    <location>
        <begin position="117"/>
        <end position="136"/>
    </location>
</feature>
<protein>
    <submittedName>
        <fullName evidence="2">Uncharacterized protein</fullName>
    </submittedName>
</protein>
<dbReference type="EMBL" id="JBBNAF010000003">
    <property type="protein sequence ID" value="KAK9159999.1"/>
    <property type="molecule type" value="Genomic_DNA"/>
</dbReference>
<evidence type="ECO:0000313" key="2">
    <source>
        <dbReference type="EMBL" id="KAK9159999.1"/>
    </source>
</evidence>
<accession>A0AAP0PZ78</accession>
<evidence type="ECO:0000313" key="3">
    <source>
        <dbReference type="Proteomes" id="UP001420932"/>
    </source>
</evidence>
<dbReference type="Proteomes" id="UP001420932">
    <property type="component" value="Unassembled WGS sequence"/>
</dbReference>
<reference evidence="2 3" key="1">
    <citation type="submission" date="2024-01" db="EMBL/GenBank/DDBJ databases">
        <title>Genome assemblies of Stephania.</title>
        <authorList>
            <person name="Yang L."/>
        </authorList>
    </citation>
    <scope>NUCLEOTIDE SEQUENCE [LARGE SCALE GENOMIC DNA]</scope>
    <source>
        <strain evidence="2">YNDBR</strain>
        <tissue evidence="2">Leaf</tissue>
    </source>
</reference>